<name>A0A7W6WK04_9PROT</name>
<dbReference type="AlphaFoldDB" id="A0A7W6WK04"/>
<evidence type="ECO:0000256" key="1">
    <source>
        <dbReference type="SAM" id="MobiDB-lite"/>
    </source>
</evidence>
<keyword evidence="3" id="KW-1185">Reference proteome</keyword>
<organism evidence="2 3">
    <name type="scientific">Roseospira goensis</name>
    <dbReference type="NCBI Taxonomy" id="391922"/>
    <lineage>
        <taxon>Bacteria</taxon>
        <taxon>Pseudomonadati</taxon>
        <taxon>Pseudomonadota</taxon>
        <taxon>Alphaproteobacteria</taxon>
        <taxon>Rhodospirillales</taxon>
        <taxon>Rhodospirillaceae</taxon>
        <taxon>Roseospira</taxon>
    </lineage>
</organism>
<evidence type="ECO:0000313" key="2">
    <source>
        <dbReference type="EMBL" id="MBB4285630.1"/>
    </source>
</evidence>
<proteinExistence type="predicted"/>
<dbReference type="RefSeq" id="WP_184433134.1">
    <property type="nucleotide sequence ID" value="NZ_JACIGI010000008.1"/>
</dbReference>
<gene>
    <name evidence="2" type="ORF">GGD88_001349</name>
</gene>
<feature type="region of interest" description="Disordered" evidence="1">
    <location>
        <begin position="131"/>
        <end position="153"/>
    </location>
</feature>
<sequence length="153" mass="15986">MTCMTSMRSLVSSRPAWHPASGRVRAPAARGRLGRLVLAAGAVVGMALPAAAQSPPDTDAPTACAKPLWPMCASDTLAFDDSLAGQRCAQDLRRYIADAERYRDCLAAQVEAVRTQIEEARTLETCLGQGDGGPCADDVRPDGADGQAGQTGQ</sequence>
<evidence type="ECO:0000313" key="3">
    <source>
        <dbReference type="Proteomes" id="UP000555728"/>
    </source>
</evidence>
<comment type="caution">
    <text evidence="2">The sequence shown here is derived from an EMBL/GenBank/DDBJ whole genome shotgun (WGS) entry which is preliminary data.</text>
</comment>
<feature type="compositionally biased region" description="Low complexity" evidence="1">
    <location>
        <begin position="144"/>
        <end position="153"/>
    </location>
</feature>
<dbReference type="EMBL" id="JACIGI010000008">
    <property type="protein sequence ID" value="MBB4285630.1"/>
    <property type="molecule type" value="Genomic_DNA"/>
</dbReference>
<reference evidence="2 3" key="1">
    <citation type="submission" date="2020-08" db="EMBL/GenBank/DDBJ databases">
        <title>Genome sequencing of Purple Non-Sulfur Bacteria from various extreme environments.</title>
        <authorList>
            <person name="Mayer M."/>
        </authorList>
    </citation>
    <scope>NUCLEOTIDE SEQUENCE [LARGE SCALE GENOMIC DNA]</scope>
    <source>
        <strain evidence="2 3">JA135</strain>
    </source>
</reference>
<dbReference type="Proteomes" id="UP000555728">
    <property type="component" value="Unassembled WGS sequence"/>
</dbReference>
<accession>A0A7W6WK04</accession>
<protein>
    <submittedName>
        <fullName evidence="2">Uncharacterized protein</fullName>
    </submittedName>
</protein>